<dbReference type="Gene3D" id="3.30.70.1070">
    <property type="entry name" value="Sporulation related repeat"/>
    <property type="match status" value="1"/>
</dbReference>
<gene>
    <name evidence="3" type="ORF">F8A88_09355</name>
</gene>
<dbReference type="EMBL" id="WAIE01000003">
    <property type="protein sequence ID" value="KAB1441786.1"/>
    <property type="molecule type" value="Genomic_DNA"/>
</dbReference>
<evidence type="ECO:0000313" key="4">
    <source>
        <dbReference type="Proteomes" id="UP000438699"/>
    </source>
</evidence>
<proteinExistence type="predicted"/>
<sequence length="183" mass="20010">MLPPPCNAGHCELQSQYILPRPHTRTRCQRISTMKKNTLFAILLLAAGLILSGCARKTIVTEPPARRPAAPAKPKPATKPAKKPAPKPAPEIDSGTPEDQLPLKAVEPGLLYIQVGAFSDERGASQVRDALLELGYKGSRMAKDPDDGYYRVQAGVFPDMECAQRALKKLMEKHPESFIISDQ</sequence>
<name>A0A6N6N1U6_9BACT</name>
<feature type="domain" description="SPOR" evidence="2">
    <location>
        <begin position="105"/>
        <end position="183"/>
    </location>
</feature>
<dbReference type="Proteomes" id="UP000438699">
    <property type="component" value="Unassembled WGS sequence"/>
</dbReference>
<accession>A0A6N6N1U6</accession>
<organism evidence="3 4">
    <name type="scientific">Pseudodesulfovibrio senegalensis</name>
    <dbReference type="NCBI Taxonomy" id="1721087"/>
    <lineage>
        <taxon>Bacteria</taxon>
        <taxon>Pseudomonadati</taxon>
        <taxon>Thermodesulfobacteriota</taxon>
        <taxon>Desulfovibrionia</taxon>
        <taxon>Desulfovibrionales</taxon>
        <taxon>Desulfovibrionaceae</taxon>
    </lineage>
</organism>
<comment type="caution">
    <text evidence="3">The sequence shown here is derived from an EMBL/GenBank/DDBJ whole genome shotgun (WGS) entry which is preliminary data.</text>
</comment>
<dbReference type="PROSITE" id="PS51724">
    <property type="entry name" value="SPOR"/>
    <property type="match status" value="1"/>
</dbReference>
<dbReference type="SUPFAM" id="SSF110997">
    <property type="entry name" value="Sporulation related repeat"/>
    <property type="match status" value="1"/>
</dbReference>
<protein>
    <submittedName>
        <fullName evidence="3">SPOR domain-containing protein</fullName>
    </submittedName>
</protein>
<keyword evidence="4" id="KW-1185">Reference proteome</keyword>
<dbReference type="Pfam" id="PF05036">
    <property type="entry name" value="SPOR"/>
    <property type="match status" value="1"/>
</dbReference>
<dbReference type="GO" id="GO:0042834">
    <property type="term" value="F:peptidoglycan binding"/>
    <property type="evidence" value="ECO:0007669"/>
    <property type="project" value="InterPro"/>
</dbReference>
<dbReference type="InterPro" id="IPR036680">
    <property type="entry name" value="SPOR-like_sf"/>
</dbReference>
<evidence type="ECO:0000259" key="2">
    <source>
        <dbReference type="PROSITE" id="PS51724"/>
    </source>
</evidence>
<dbReference type="AlphaFoldDB" id="A0A6N6N1U6"/>
<dbReference type="InterPro" id="IPR007730">
    <property type="entry name" value="SPOR-like_dom"/>
</dbReference>
<evidence type="ECO:0000256" key="1">
    <source>
        <dbReference type="SAM" id="MobiDB-lite"/>
    </source>
</evidence>
<feature type="region of interest" description="Disordered" evidence="1">
    <location>
        <begin position="62"/>
        <end position="101"/>
    </location>
</feature>
<evidence type="ECO:0000313" key="3">
    <source>
        <dbReference type="EMBL" id="KAB1441786.1"/>
    </source>
</evidence>
<reference evidence="3 4" key="1">
    <citation type="journal article" date="2017" name="Int. J. Syst. Evol. Microbiol.">
        <title>Desulfovibrio senegalensis sp. nov., a mesophilic sulfate reducer isolated from marine sediment.</title>
        <authorList>
            <person name="Thioye A."/>
            <person name="Gam Z.B.A."/>
            <person name="Mbengue M."/>
            <person name="Cayol J.L."/>
            <person name="Joseph-Bartoli M."/>
            <person name="Toure-Kane C."/>
            <person name="Labat M."/>
        </authorList>
    </citation>
    <scope>NUCLEOTIDE SEQUENCE [LARGE SCALE GENOMIC DNA]</scope>
    <source>
        <strain evidence="3 4">DSM 101509</strain>
    </source>
</reference>